<keyword evidence="3 4" id="KW-0413">Isomerase</keyword>
<dbReference type="AlphaFoldDB" id="A0A1M5U7P2"/>
<dbReference type="GO" id="GO:0046872">
    <property type="term" value="F:metal ion binding"/>
    <property type="evidence" value="ECO:0007669"/>
    <property type="project" value="UniProtKB-KW"/>
</dbReference>
<dbReference type="GO" id="GO:0016853">
    <property type="term" value="F:isomerase activity"/>
    <property type="evidence" value="ECO:0007669"/>
    <property type="project" value="UniProtKB-KW"/>
</dbReference>
<dbReference type="Gene3D" id="3.20.20.150">
    <property type="entry name" value="Divalent-metal-dependent TIM barrel enzymes"/>
    <property type="match status" value="1"/>
</dbReference>
<evidence type="ECO:0000256" key="2">
    <source>
        <dbReference type="ARBA" id="ARBA00023211"/>
    </source>
</evidence>
<dbReference type="InterPro" id="IPR050337">
    <property type="entry name" value="L-rhamnose_isomerase"/>
</dbReference>
<dbReference type="PANTHER" id="PTHR30268">
    <property type="entry name" value="L-RHAMNOSE ISOMERASE"/>
    <property type="match status" value="1"/>
</dbReference>
<evidence type="ECO:0000256" key="3">
    <source>
        <dbReference type="ARBA" id="ARBA00023235"/>
    </source>
</evidence>
<dbReference type="STRING" id="1195760.SAMN05444281_1081"/>
<evidence type="ECO:0000313" key="4">
    <source>
        <dbReference type="EMBL" id="SHH58984.1"/>
    </source>
</evidence>
<organism evidence="4 5">
    <name type="scientific">Wenyingzhuangia marina</name>
    <dbReference type="NCBI Taxonomy" id="1195760"/>
    <lineage>
        <taxon>Bacteria</taxon>
        <taxon>Pseudomonadati</taxon>
        <taxon>Bacteroidota</taxon>
        <taxon>Flavobacteriia</taxon>
        <taxon>Flavobacteriales</taxon>
        <taxon>Flavobacteriaceae</taxon>
        <taxon>Wenyingzhuangia</taxon>
    </lineage>
</organism>
<protein>
    <submittedName>
        <fullName evidence="4">L-rhamnose isomerase / sugar isomerase</fullName>
    </submittedName>
</protein>
<name>A0A1M5U7P2_9FLAO</name>
<dbReference type="EMBL" id="FQXQ01000002">
    <property type="protein sequence ID" value="SHH58984.1"/>
    <property type="molecule type" value="Genomic_DNA"/>
</dbReference>
<dbReference type="SUPFAM" id="SSF51658">
    <property type="entry name" value="Xylose isomerase-like"/>
    <property type="match status" value="1"/>
</dbReference>
<evidence type="ECO:0000313" key="5">
    <source>
        <dbReference type="Proteomes" id="UP000184109"/>
    </source>
</evidence>
<dbReference type="PANTHER" id="PTHR30268:SF0">
    <property type="entry name" value="L-RHAMNOSE ISOMERASE"/>
    <property type="match status" value="1"/>
</dbReference>
<reference evidence="5" key="1">
    <citation type="submission" date="2016-11" db="EMBL/GenBank/DDBJ databases">
        <authorList>
            <person name="Varghese N."/>
            <person name="Submissions S."/>
        </authorList>
    </citation>
    <scope>NUCLEOTIDE SEQUENCE [LARGE SCALE GENOMIC DNA]</scope>
    <source>
        <strain evidence="5">DSM 100572</strain>
    </source>
</reference>
<sequence length="426" mass="47527">MKLQNQQILDVNKKILEEHNDNFEFLANKLTKNGYDVNAILSKLSEFQVAIPSWALGAGGTRFGRFGFYGEPTTLEQKIEDVGILHALTQTAGAVSLHIPWDVPQDYNAVSELASSLDIKFDAVNSNTFQDQKDAKESYKYGSLSNTSQAVREQAIQHNIDVIKIGEKLGSKALTVWLADGSSFPGQNNFQTAFQNTQDSLKTIYKDIPEDWKMLIEYKPYEPNFYSTVIQDWGASLMLANECGDKAYTLVDLGHHLPNSNIEQIVSILSLKGKLGGFHFNDSKYGDDDLTVGSIKPYALFLIFNELVYGMANNPQNPDLAWMIDASHNIKDPLEDLIQSLEAIQEAFARALLVDQAALKAAQLDNDVVKCQEILQGAYRTDVRPLIEKARLNRGGAISPIKAYRELDVRNYLIKERGRNTVATGL</sequence>
<gene>
    <name evidence="4" type="ORF">SAMN05444281_1081</name>
</gene>
<keyword evidence="1" id="KW-0479">Metal-binding</keyword>
<dbReference type="Proteomes" id="UP000184109">
    <property type="component" value="Unassembled WGS sequence"/>
</dbReference>
<accession>A0A1M5U7P2</accession>
<keyword evidence="5" id="KW-1185">Reference proteome</keyword>
<keyword evidence="2" id="KW-0464">Manganese</keyword>
<proteinExistence type="predicted"/>
<evidence type="ECO:0000256" key="1">
    <source>
        <dbReference type="ARBA" id="ARBA00022723"/>
    </source>
</evidence>
<dbReference type="InterPro" id="IPR036237">
    <property type="entry name" value="Xyl_isomerase-like_sf"/>
</dbReference>
<dbReference type="OrthoDB" id="5174871at2"/>
<dbReference type="RefSeq" id="WP_073119079.1">
    <property type="nucleotide sequence ID" value="NZ_BMEN01000002.1"/>
</dbReference>